<dbReference type="Pfam" id="PF17680">
    <property type="entry name" value="FlgO"/>
    <property type="match status" value="1"/>
</dbReference>
<dbReference type="InterPro" id="IPR041215">
    <property type="entry name" value="FlgO_dom"/>
</dbReference>
<feature type="domain" description="FlgO" evidence="2">
    <location>
        <begin position="31"/>
        <end position="166"/>
    </location>
</feature>
<keyword evidence="1" id="KW-0732">Signal</keyword>
<evidence type="ECO:0000313" key="4">
    <source>
        <dbReference type="Proteomes" id="UP000287908"/>
    </source>
</evidence>
<organism evidence="3 4">
    <name type="scientific">Idiomarina seosinensis</name>
    <dbReference type="NCBI Taxonomy" id="281739"/>
    <lineage>
        <taxon>Bacteria</taxon>
        <taxon>Pseudomonadati</taxon>
        <taxon>Pseudomonadota</taxon>
        <taxon>Gammaproteobacteria</taxon>
        <taxon>Alteromonadales</taxon>
        <taxon>Idiomarinaceae</taxon>
        <taxon>Idiomarina</taxon>
    </lineage>
</organism>
<dbReference type="Proteomes" id="UP000287908">
    <property type="component" value="Unassembled WGS sequence"/>
</dbReference>
<feature type="signal peptide" evidence="1">
    <location>
        <begin position="1"/>
        <end position="19"/>
    </location>
</feature>
<evidence type="ECO:0000259" key="2">
    <source>
        <dbReference type="Pfam" id="PF17680"/>
    </source>
</evidence>
<dbReference type="EMBL" id="PIQF01000001">
    <property type="protein sequence ID" value="RUO77002.1"/>
    <property type="molecule type" value="Genomic_DNA"/>
</dbReference>
<keyword evidence="4" id="KW-1185">Reference proteome</keyword>
<dbReference type="RefSeq" id="WP_126783273.1">
    <property type="nucleotide sequence ID" value="NZ_PIQF01000001.1"/>
</dbReference>
<accession>A0A432ZIA1</accession>
<feature type="chain" id="PRO_5019502835" description="FlgO domain-containing protein" evidence="1">
    <location>
        <begin position="20"/>
        <end position="185"/>
    </location>
</feature>
<gene>
    <name evidence="3" type="ORF">CWI81_00395</name>
</gene>
<evidence type="ECO:0000256" key="1">
    <source>
        <dbReference type="SAM" id="SignalP"/>
    </source>
</evidence>
<protein>
    <recommendedName>
        <fullName evidence="2">FlgO domain-containing protein</fullName>
    </recommendedName>
</protein>
<proteinExistence type="predicted"/>
<name>A0A432ZIA1_9GAMM</name>
<reference evidence="3 4" key="1">
    <citation type="journal article" date="2011" name="Front. Microbiol.">
        <title>Genomic signatures of strain selection and enhancement in Bacillus atrophaeus var. globigii, a historical biowarfare simulant.</title>
        <authorList>
            <person name="Gibbons H.S."/>
            <person name="Broomall S.M."/>
            <person name="McNew L.A."/>
            <person name="Daligault H."/>
            <person name="Chapman C."/>
            <person name="Bruce D."/>
            <person name="Karavis M."/>
            <person name="Krepps M."/>
            <person name="McGregor P.A."/>
            <person name="Hong C."/>
            <person name="Park K.H."/>
            <person name="Akmal A."/>
            <person name="Feldman A."/>
            <person name="Lin J.S."/>
            <person name="Chang W.E."/>
            <person name="Higgs B.W."/>
            <person name="Demirev P."/>
            <person name="Lindquist J."/>
            <person name="Liem A."/>
            <person name="Fochler E."/>
            <person name="Read T.D."/>
            <person name="Tapia R."/>
            <person name="Johnson S."/>
            <person name="Bishop-Lilly K.A."/>
            <person name="Detter C."/>
            <person name="Han C."/>
            <person name="Sozhamannan S."/>
            <person name="Rosenzweig C.N."/>
            <person name="Skowronski E.W."/>
        </authorList>
    </citation>
    <scope>NUCLEOTIDE SEQUENCE [LARGE SCALE GENOMIC DNA]</scope>
    <source>
        <strain evidence="3 4">CL-SP19</strain>
    </source>
</reference>
<evidence type="ECO:0000313" key="3">
    <source>
        <dbReference type="EMBL" id="RUO77002.1"/>
    </source>
</evidence>
<comment type="caution">
    <text evidence="3">The sequence shown here is derived from an EMBL/GenBank/DDBJ whole genome shotgun (WGS) entry which is preliminary data.</text>
</comment>
<dbReference type="OrthoDB" id="6236745at2"/>
<dbReference type="AlphaFoldDB" id="A0A432ZIA1"/>
<sequence length="185" mass="20887">MLRVAIALTGVLFSSVLLAYQPNTYKGVADDLAEQLVQQIKGSNSDDGFSQLGLTRWVMADTLELPDPHDSVTDLSHQLSESLYTHLKQRNLRLIDYRAQDFVSLSDHGATLLTRDAEKLNHQPLLDWVLVGTMAREEGGVIVNLRVVDRTSQQVLAAANRFVPKHLFWSNRRTEMVDGKLQRNY</sequence>